<name>A0A1V3X3I7_MYCKA</name>
<dbReference type="AlphaFoldDB" id="A0A1V3X3I7"/>
<gene>
    <name evidence="2" type="ORF">BZL30_4647</name>
</gene>
<evidence type="ECO:0000256" key="1">
    <source>
        <dbReference type="SAM" id="MobiDB-lite"/>
    </source>
</evidence>
<dbReference type="Proteomes" id="UP000189229">
    <property type="component" value="Unassembled WGS sequence"/>
</dbReference>
<comment type="caution">
    <text evidence="2">The sequence shown here is derived from an EMBL/GenBank/DDBJ whole genome shotgun (WGS) entry which is preliminary data.</text>
</comment>
<proteinExistence type="predicted"/>
<evidence type="ECO:0000313" key="2">
    <source>
        <dbReference type="EMBL" id="OOK73658.1"/>
    </source>
</evidence>
<evidence type="ECO:0000313" key="3">
    <source>
        <dbReference type="Proteomes" id="UP000189229"/>
    </source>
</evidence>
<dbReference type="EMBL" id="MVBM01000004">
    <property type="protein sequence ID" value="OOK73658.1"/>
    <property type="molecule type" value="Genomic_DNA"/>
</dbReference>
<reference evidence="2 3" key="1">
    <citation type="submission" date="2017-02" db="EMBL/GenBank/DDBJ databases">
        <title>Complete genome sequences of Mycobacterium kansasii strains isolated from rhesus macaques.</title>
        <authorList>
            <person name="Panda A."/>
            <person name="Nagaraj S."/>
            <person name="Zhao X."/>
            <person name="Tettelin H."/>
            <person name="Detolla L.J."/>
        </authorList>
    </citation>
    <scope>NUCLEOTIDE SEQUENCE [LARGE SCALE GENOMIC DNA]</scope>
    <source>
        <strain evidence="2 3">11-3813</strain>
    </source>
</reference>
<organism evidence="2 3">
    <name type="scientific">Mycobacterium kansasii</name>
    <dbReference type="NCBI Taxonomy" id="1768"/>
    <lineage>
        <taxon>Bacteria</taxon>
        <taxon>Bacillati</taxon>
        <taxon>Actinomycetota</taxon>
        <taxon>Actinomycetes</taxon>
        <taxon>Mycobacteriales</taxon>
        <taxon>Mycobacteriaceae</taxon>
        <taxon>Mycobacterium</taxon>
    </lineage>
</organism>
<protein>
    <submittedName>
        <fullName evidence="2">Uncharacterized protein</fullName>
    </submittedName>
</protein>
<sequence>MGGRAGSVRSVGAGRQFGMSESPGRTAGADSSLHRLLWYKSRRRWPPLHGTGRGVW</sequence>
<accession>A0A1V3X3I7</accession>
<feature type="region of interest" description="Disordered" evidence="1">
    <location>
        <begin position="1"/>
        <end position="30"/>
    </location>
</feature>